<dbReference type="InterPro" id="IPR012337">
    <property type="entry name" value="RNaseH-like_sf"/>
</dbReference>
<name>A0A7J6EIT8_CANSA</name>
<dbReference type="InterPro" id="IPR044730">
    <property type="entry name" value="RNase_H-like_dom_plant"/>
</dbReference>
<comment type="caution">
    <text evidence="2">The sequence shown here is derived from an EMBL/GenBank/DDBJ whole genome shotgun (WGS) entry which is preliminary data.</text>
</comment>
<dbReference type="Pfam" id="PF13456">
    <property type="entry name" value="RVT_3"/>
    <property type="match status" value="1"/>
</dbReference>
<proteinExistence type="predicted"/>
<reference evidence="2 3" key="1">
    <citation type="journal article" date="2020" name="bioRxiv">
        <title>Sequence and annotation of 42 cannabis genomes reveals extensive copy number variation in cannabinoid synthesis and pathogen resistance genes.</title>
        <authorList>
            <person name="Mckernan K.J."/>
            <person name="Helbert Y."/>
            <person name="Kane L.T."/>
            <person name="Ebling H."/>
            <person name="Zhang L."/>
            <person name="Liu B."/>
            <person name="Eaton Z."/>
            <person name="Mclaughlin S."/>
            <person name="Kingan S."/>
            <person name="Baybayan P."/>
            <person name="Concepcion G."/>
            <person name="Jordan M."/>
            <person name="Riva A."/>
            <person name="Barbazuk W."/>
            <person name="Harkins T."/>
        </authorList>
    </citation>
    <scope>NUCLEOTIDE SEQUENCE [LARGE SCALE GENOMIC DNA]</scope>
    <source>
        <strain evidence="3">cv. Jamaican Lion 4</strain>
        <tissue evidence="2">Leaf</tissue>
    </source>
</reference>
<dbReference type="Proteomes" id="UP000583929">
    <property type="component" value="Unassembled WGS sequence"/>
</dbReference>
<protein>
    <recommendedName>
        <fullName evidence="1">RNase H type-1 domain-containing protein</fullName>
    </recommendedName>
</protein>
<evidence type="ECO:0000313" key="2">
    <source>
        <dbReference type="EMBL" id="KAF4358264.1"/>
    </source>
</evidence>
<dbReference type="GO" id="GO:0004523">
    <property type="term" value="F:RNA-DNA hybrid ribonuclease activity"/>
    <property type="evidence" value="ECO:0007669"/>
    <property type="project" value="InterPro"/>
</dbReference>
<sequence length="219" mass="23645">MGIGEEEDMQWVLLHLISNEVNIPISASNGIPGVSHPTFLHPIESSHPIEYKEAQKIHSAMSPSSNSAHQSSITTHTISDRMGDDSTTLFVDAALDQENCVTCFGFVFKKGPNQIVASTMAHKLGASTPIFAEGQALLEGLSWCVSSQLKPDLIFTDCLNLASKVTGTWQDQSALSSLVSLIRLSISNFPGVSLQHLPRQLNVQAHSLAKDAIRLQVDG</sequence>
<dbReference type="PANTHER" id="PTHR47074">
    <property type="entry name" value="BNAC02G40300D PROTEIN"/>
    <property type="match status" value="1"/>
</dbReference>
<dbReference type="GO" id="GO:0003676">
    <property type="term" value="F:nucleic acid binding"/>
    <property type="evidence" value="ECO:0007669"/>
    <property type="project" value="InterPro"/>
</dbReference>
<dbReference type="EMBL" id="JAATIQ010000388">
    <property type="protein sequence ID" value="KAF4358264.1"/>
    <property type="molecule type" value="Genomic_DNA"/>
</dbReference>
<keyword evidence="3" id="KW-1185">Reference proteome</keyword>
<organism evidence="2 3">
    <name type="scientific">Cannabis sativa</name>
    <name type="common">Hemp</name>
    <name type="synonym">Marijuana</name>
    <dbReference type="NCBI Taxonomy" id="3483"/>
    <lineage>
        <taxon>Eukaryota</taxon>
        <taxon>Viridiplantae</taxon>
        <taxon>Streptophyta</taxon>
        <taxon>Embryophyta</taxon>
        <taxon>Tracheophyta</taxon>
        <taxon>Spermatophyta</taxon>
        <taxon>Magnoliopsida</taxon>
        <taxon>eudicotyledons</taxon>
        <taxon>Gunneridae</taxon>
        <taxon>Pentapetalae</taxon>
        <taxon>rosids</taxon>
        <taxon>fabids</taxon>
        <taxon>Rosales</taxon>
        <taxon>Cannabaceae</taxon>
        <taxon>Cannabis</taxon>
    </lineage>
</organism>
<dbReference type="SUPFAM" id="SSF53098">
    <property type="entry name" value="Ribonuclease H-like"/>
    <property type="match status" value="1"/>
</dbReference>
<feature type="domain" description="RNase H type-1" evidence="1">
    <location>
        <begin position="92"/>
        <end position="212"/>
    </location>
</feature>
<dbReference type="AlphaFoldDB" id="A0A7J6EIT8"/>
<gene>
    <name evidence="2" type="ORF">G4B88_027741</name>
</gene>
<dbReference type="InterPro" id="IPR036397">
    <property type="entry name" value="RNaseH_sf"/>
</dbReference>
<dbReference type="InterPro" id="IPR002156">
    <property type="entry name" value="RNaseH_domain"/>
</dbReference>
<dbReference type="Gene3D" id="3.30.420.10">
    <property type="entry name" value="Ribonuclease H-like superfamily/Ribonuclease H"/>
    <property type="match status" value="1"/>
</dbReference>
<dbReference type="PANTHER" id="PTHR47074:SF11">
    <property type="entry name" value="REVERSE TRANSCRIPTASE-LIKE PROTEIN"/>
    <property type="match status" value="1"/>
</dbReference>
<dbReference type="CDD" id="cd06222">
    <property type="entry name" value="RNase_H_like"/>
    <property type="match status" value="1"/>
</dbReference>
<evidence type="ECO:0000313" key="3">
    <source>
        <dbReference type="Proteomes" id="UP000583929"/>
    </source>
</evidence>
<dbReference type="InterPro" id="IPR052929">
    <property type="entry name" value="RNase_H-like_EbsB-rel"/>
</dbReference>
<accession>A0A7J6EIT8</accession>
<evidence type="ECO:0000259" key="1">
    <source>
        <dbReference type="Pfam" id="PF13456"/>
    </source>
</evidence>